<dbReference type="SUPFAM" id="SSF52777">
    <property type="entry name" value="CoA-dependent acyltransferases"/>
    <property type="match status" value="2"/>
</dbReference>
<dbReference type="InterPro" id="IPR001031">
    <property type="entry name" value="Thioesterase"/>
</dbReference>
<organism evidence="6 7">
    <name type="scientific">Legionella drancourtii LLAP12</name>
    <dbReference type="NCBI Taxonomy" id="658187"/>
    <lineage>
        <taxon>Bacteria</taxon>
        <taxon>Pseudomonadati</taxon>
        <taxon>Pseudomonadota</taxon>
        <taxon>Gammaproteobacteria</taxon>
        <taxon>Legionellales</taxon>
        <taxon>Legionellaceae</taxon>
        <taxon>Legionella</taxon>
    </lineage>
</organism>
<evidence type="ECO:0000256" key="3">
    <source>
        <dbReference type="ARBA" id="ARBA00022553"/>
    </source>
</evidence>
<dbReference type="InterPro" id="IPR006162">
    <property type="entry name" value="Ppantetheine_attach_site"/>
</dbReference>
<dbReference type="SUPFAM" id="SSF53474">
    <property type="entry name" value="alpha/beta-Hydrolases"/>
    <property type="match status" value="1"/>
</dbReference>
<feature type="domain" description="Carrier" evidence="5">
    <location>
        <begin position="583"/>
        <end position="659"/>
    </location>
</feature>
<evidence type="ECO:0000256" key="2">
    <source>
        <dbReference type="ARBA" id="ARBA00022450"/>
    </source>
</evidence>
<dbReference type="Gene3D" id="1.10.1200.10">
    <property type="entry name" value="ACP-like"/>
    <property type="match status" value="2"/>
</dbReference>
<feature type="coiled-coil region" evidence="4">
    <location>
        <begin position="556"/>
        <end position="583"/>
    </location>
</feature>
<evidence type="ECO:0000256" key="1">
    <source>
        <dbReference type="ARBA" id="ARBA00001957"/>
    </source>
</evidence>
<dbReference type="PANTHER" id="PTHR45527">
    <property type="entry name" value="NONRIBOSOMAL PEPTIDE SYNTHETASE"/>
    <property type="match status" value="1"/>
</dbReference>
<dbReference type="Pfam" id="PF00975">
    <property type="entry name" value="Thioesterase"/>
    <property type="match status" value="1"/>
</dbReference>
<dbReference type="Pfam" id="PF13193">
    <property type="entry name" value="AMP-binding_C"/>
    <property type="match status" value="1"/>
</dbReference>
<dbReference type="InterPro" id="IPR000873">
    <property type="entry name" value="AMP-dep_synth/lig_dom"/>
</dbReference>
<dbReference type="InterPro" id="IPR016181">
    <property type="entry name" value="Acyl_CoA_acyltransferase"/>
</dbReference>
<dbReference type="eggNOG" id="COG1020">
    <property type="taxonomic scope" value="Bacteria"/>
</dbReference>
<dbReference type="Gene3D" id="3.40.50.980">
    <property type="match status" value="2"/>
</dbReference>
<dbReference type="SUPFAM" id="SSF56801">
    <property type="entry name" value="Acetyl-CoA synthetase-like"/>
    <property type="match status" value="1"/>
</dbReference>
<proteinExistence type="predicted"/>
<evidence type="ECO:0000313" key="6">
    <source>
        <dbReference type="EMBL" id="EHL32733.1"/>
    </source>
</evidence>
<dbReference type="InterPro" id="IPR025110">
    <property type="entry name" value="AMP-bd_C"/>
</dbReference>
<dbReference type="STRING" id="658187.LDG_5330"/>
<dbReference type="Pfam" id="PF00501">
    <property type="entry name" value="AMP-binding"/>
    <property type="match status" value="1"/>
</dbReference>
<protein>
    <recommendedName>
        <fullName evidence="5">Carrier domain-containing protein</fullName>
    </recommendedName>
</protein>
<comment type="cofactor">
    <cofactor evidence="1">
        <name>pantetheine 4'-phosphate</name>
        <dbReference type="ChEBI" id="CHEBI:47942"/>
    </cofactor>
</comment>
<dbReference type="FunFam" id="3.40.50.980:FF:000001">
    <property type="entry name" value="Non-ribosomal peptide synthetase"/>
    <property type="match status" value="1"/>
</dbReference>
<evidence type="ECO:0000256" key="4">
    <source>
        <dbReference type="SAM" id="Coils"/>
    </source>
</evidence>
<dbReference type="Gene3D" id="3.30.300.30">
    <property type="match status" value="1"/>
</dbReference>
<dbReference type="GO" id="GO:0003824">
    <property type="term" value="F:catalytic activity"/>
    <property type="evidence" value="ECO:0007669"/>
    <property type="project" value="InterPro"/>
</dbReference>
<dbReference type="GO" id="GO:0043041">
    <property type="term" value="P:amino acid activation for nonribosomal peptide biosynthetic process"/>
    <property type="evidence" value="ECO:0007669"/>
    <property type="project" value="TreeGrafter"/>
</dbReference>
<gene>
    <name evidence="6" type="ORF">LDG_5330</name>
</gene>
<dbReference type="InterPro" id="IPR020845">
    <property type="entry name" value="AMP-binding_CS"/>
</dbReference>
<dbReference type="Pfam" id="PF00550">
    <property type="entry name" value="PP-binding"/>
    <property type="match status" value="1"/>
</dbReference>
<dbReference type="InParanoid" id="G9EJG7"/>
<dbReference type="OrthoDB" id="9757559at2"/>
<dbReference type="InterPro" id="IPR045851">
    <property type="entry name" value="AMP-bd_C_sf"/>
</dbReference>
<dbReference type="InterPro" id="IPR010071">
    <property type="entry name" value="AA_adenyl_dom"/>
</dbReference>
<dbReference type="GO" id="GO:0005737">
    <property type="term" value="C:cytoplasm"/>
    <property type="evidence" value="ECO:0007669"/>
    <property type="project" value="TreeGrafter"/>
</dbReference>
<keyword evidence="2" id="KW-0596">Phosphopantetheine</keyword>
<dbReference type="Pfam" id="PF00668">
    <property type="entry name" value="Condensation"/>
    <property type="match status" value="1"/>
</dbReference>
<dbReference type="InterPro" id="IPR029058">
    <property type="entry name" value="AB_hydrolase_fold"/>
</dbReference>
<dbReference type="InterPro" id="IPR010033">
    <property type="entry name" value="HAD_SF_ppase_IIIC"/>
</dbReference>
<dbReference type="InterPro" id="IPR001242">
    <property type="entry name" value="Condensation_dom"/>
</dbReference>
<dbReference type="NCBIfam" id="TIGR01733">
    <property type="entry name" value="AA-adenyl-dom"/>
    <property type="match status" value="1"/>
</dbReference>
<sequence length="1983" mass="226912">MIHIASTYIADVLSSSLNIILQKFCDQQVCFHYNQIFQQALLPNSEFNENINGLNVILIRGADLFSPGKDNNRMITDLAIALNSLQKTMRVPLLILFTPTQTSTIEEKKYYSTLENNLKLAIEPNVNTTFVSSEEMQTLSKLPLLFDNLTEKYGHIPYTMNFYDSLAIFIARKYSLLTRKPYKVIVLDCDGTLWNGIIEEDGIDGLAINGEYLALQQFMVGLFRAGFLLCLCSKNSEESVLNVFKERKEMALDIDKHICSYRINWLPKSANIQSLADELNLGLASFIFIDDNNIECAEVKAALPEVLVIHLPAIKSKKEDSISRLDYLQNIWAFDVNSKSSEDEKRTEFYKQNRLRHALKSQSTSYKTFLSSLKIKTNIRKATLKDLERIIQLSQRTNQFNLFPNAISDIEFNERVIQQKSSGCLIIEVSDKYGDYGVVGVVAYDLTNDELVIRSFFLSCRILGREIEYTVINYLAMIAEKYNKKGIRLLFKITDKNIPGIGFLQHLANKVELKKVDHIALLLSDLKKITPKTIYSSEKNKKITNHKINTANDYMLDIAKNCVQSKNRNIDDLNKKYNSITHNKLITVEISLLELLRKHNLLVNKKKDTPFVDLGIDSITCVLIASTIYQRFNAEIAPFELLKSDFTFRKLTKYLLNQIKTNNQEKPEMPMIGVHDARLSFTQQLLWEDEQIFSGTNRNNMFTAYQVEGDINIDIMENTFVQLMARHDSLRFSFLEHDEEPLLKLNALQSINFKISTFSSDNDEDIKEYVTQFRREPFNLSRAPLFRVSVIRKKEKETIILFCVHHIIHDGWSLNILIGEFGTIYNAYSKHLPLPDLSTSSSYINFIQWQQHHISKELLEKQRAFWNKQLLHIPKLDLIYDKTRKEEYEKPLNHRISFKINSKTTHKLKQISVINHVTLYDILMSAFGLFLSHYANQNDINFITAVSGRHHPNVANIVGLFTSLVLIRMNIDNHESFSDLIKKNKKIIEHIFNNQDLPFNEIIQLTGERVNSKLHAFNQAGFIFQSYPINNLIINDKVCKRVFADDKAELIYDVCDECRFGNLVCFMQEYESELYGLFEYNTALFDKKRIKYMIDSFTTLLEHIGEVPNGPARSIPLISTKQYHLLFDKWNQPRVNYSTDVSLLHYFSEQVMARENALAVIHNESHLTYGELDKISNQIARKLKKEGVAHEIPVGIFLEKNITRVVAMLSILKAGGCYVPLEIDTPIYRMNNIMSDAKILFVLTDSEAGLHFINQYYPEIKAILVTDNSLQSESNAPLFDTTNPRQLAYIMYTSGSTGNPKGIEIEQGGILRLVKSSNYIEINSSDCIAQTSSFLFDAATFEIWGALLNGATLVLIDKNTLLDATSLNAAIKDKKISILFLTTQLFHAYAHIAPYLFHNLNYVVIGGAAVSYEAVARIFNQKNKPACFINGYGPTENTTFSTTYSIKNHNDLFNPIPIGKPITGTQVYVLDHALNPRPIGAPGKLYVGGVGLARGYINQEKLNQEKYIYYLNERIYDTGDIVTWKSDGNLKYLGRKDNQIKINGYLVELDEIEVQLETHHLVVQAIVLVKNEPPHRQLVAYVLLKPGNELHNVNLYHYLKTILPQYMLPKFYYQIDEVPLTAQGKVDKNALLRSDSFAVSYTEYAPPTNIIHEKLICIYAELLNISPTDIGINTEFFDLGGTSISALHLIDKVNQQFNIRINFADIYENANVKSLSEKIIALLSNEICLSGVDYTKFNGNTLKLVKVGEPQKTPIIFIHPIGGTGFCYLDLIKLLPNDQPCYIIQDPSIDADQILFEDISTMAAYYNNLILNKFKITKFILAGYSFGGMLSLEMVSQLEHQKLDGTIPFVIAFDTWVISDFLNVEAKEALRLSIMKQYKRVANELAREHIDPKPWMELHYRRLQNLGFAYNPPMINKKIILFKANQQLDEFSAMNDLTNYLNAHTSQGVDVYLVSGSHDSILQYPHVKDIGRLLNQHFKDNIF</sequence>
<dbReference type="EMBL" id="JH413796">
    <property type="protein sequence ID" value="EHL32733.1"/>
    <property type="molecule type" value="Genomic_DNA"/>
</dbReference>
<dbReference type="NCBIfam" id="TIGR01686">
    <property type="entry name" value="FkbH"/>
    <property type="match status" value="1"/>
</dbReference>
<dbReference type="InterPro" id="IPR020806">
    <property type="entry name" value="PKS_PP-bd"/>
</dbReference>
<dbReference type="InterPro" id="IPR036412">
    <property type="entry name" value="HAD-like_sf"/>
</dbReference>
<dbReference type="SUPFAM" id="SSF56784">
    <property type="entry name" value="HAD-like"/>
    <property type="match status" value="1"/>
</dbReference>
<dbReference type="HOGENOM" id="CLU_234227_0_0_6"/>
<dbReference type="Proteomes" id="UP000002770">
    <property type="component" value="Unassembled WGS sequence"/>
</dbReference>
<dbReference type="SUPFAM" id="SSF55729">
    <property type="entry name" value="Acyl-CoA N-acyltransferases (Nat)"/>
    <property type="match status" value="1"/>
</dbReference>
<reference evidence="6 7" key="1">
    <citation type="journal article" date="2011" name="BMC Genomics">
        <title>Insight into cross-talk between intra-amoebal pathogens.</title>
        <authorList>
            <person name="Gimenez G."/>
            <person name="Bertelli C."/>
            <person name="Moliner C."/>
            <person name="Robert C."/>
            <person name="Raoult D."/>
            <person name="Fournier P.E."/>
            <person name="Greub G."/>
        </authorList>
    </citation>
    <scope>NUCLEOTIDE SEQUENCE [LARGE SCALE GENOMIC DNA]</scope>
    <source>
        <strain evidence="6 7">LLAP12</strain>
    </source>
</reference>
<dbReference type="InterPro" id="IPR009081">
    <property type="entry name" value="PP-bd_ACP"/>
</dbReference>
<evidence type="ECO:0000259" key="5">
    <source>
        <dbReference type="PROSITE" id="PS50075"/>
    </source>
</evidence>
<dbReference type="NCBIfam" id="TIGR01681">
    <property type="entry name" value="HAD-SF-IIIC"/>
    <property type="match status" value="1"/>
</dbReference>
<dbReference type="InterPro" id="IPR023213">
    <property type="entry name" value="CAT-like_dom_sf"/>
</dbReference>
<dbReference type="PROSITE" id="PS50075">
    <property type="entry name" value="CARRIER"/>
    <property type="match status" value="2"/>
</dbReference>
<dbReference type="PROSITE" id="PS00455">
    <property type="entry name" value="AMP_BINDING"/>
    <property type="match status" value="1"/>
</dbReference>
<dbReference type="Gene3D" id="3.40.50.1000">
    <property type="entry name" value="HAD superfamily/HAD-like"/>
    <property type="match status" value="1"/>
</dbReference>
<dbReference type="GO" id="GO:0031177">
    <property type="term" value="F:phosphopantetheine binding"/>
    <property type="evidence" value="ECO:0007669"/>
    <property type="project" value="InterPro"/>
</dbReference>
<feature type="domain" description="Carrier" evidence="5">
    <location>
        <begin position="1646"/>
        <end position="1723"/>
    </location>
</feature>
<dbReference type="CDD" id="cd05930">
    <property type="entry name" value="A_NRPS"/>
    <property type="match status" value="1"/>
</dbReference>
<dbReference type="SMART" id="SM00823">
    <property type="entry name" value="PKS_PP"/>
    <property type="match status" value="1"/>
</dbReference>
<keyword evidence="4" id="KW-0175">Coiled coil</keyword>
<dbReference type="Gene3D" id="3.30.559.10">
    <property type="entry name" value="Chloramphenicol acetyltransferase-like domain"/>
    <property type="match status" value="1"/>
</dbReference>
<dbReference type="SMART" id="SM01294">
    <property type="entry name" value="PKS_PP_betabranch"/>
    <property type="match status" value="1"/>
</dbReference>
<dbReference type="Gene3D" id="3.30.559.30">
    <property type="entry name" value="Nonribosomal peptide synthetase, condensation domain"/>
    <property type="match status" value="1"/>
</dbReference>
<keyword evidence="7" id="KW-1185">Reference proteome</keyword>
<dbReference type="PANTHER" id="PTHR45527:SF1">
    <property type="entry name" value="FATTY ACID SYNTHASE"/>
    <property type="match status" value="1"/>
</dbReference>
<dbReference type="InterPro" id="IPR023214">
    <property type="entry name" value="HAD_sf"/>
</dbReference>
<dbReference type="InterPro" id="IPR036736">
    <property type="entry name" value="ACP-like_sf"/>
</dbReference>
<dbReference type="InterPro" id="IPR010037">
    <property type="entry name" value="FkbH_domain"/>
</dbReference>
<accession>G9EJG7</accession>
<dbReference type="GO" id="GO:0044550">
    <property type="term" value="P:secondary metabolite biosynthetic process"/>
    <property type="evidence" value="ECO:0007669"/>
    <property type="project" value="TreeGrafter"/>
</dbReference>
<dbReference type="Gene3D" id="2.30.38.10">
    <property type="entry name" value="Luciferase, Domain 3"/>
    <property type="match status" value="1"/>
</dbReference>
<dbReference type="SUPFAM" id="SSF47336">
    <property type="entry name" value="ACP-like"/>
    <property type="match status" value="2"/>
</dbReference>
<evidence type="ECO:0000313" key="7">
    <source>
        <dbReference type="Proteomes" id="UP000002770"/>
    </source>
</evidence>
<dbReference type="Gene3D" id="3.40.50.1820">
    <property type="entry name" value="alpha/beta hydrolase"/>
    <property type="match status" value="1"/>
</dbReference>
<dbReference type="PROSITE" id="PS00012">
    <property type="entry name" value="PHOSPHOPANTETHEINE"/>
    <property type="match status" value="1"/>
</dbReference>
<keyword evidence="3" id="KW-0597">Phosphoprotein</keyword>
<dbReference type="RefSeq" id="WP_006869314.1">
    <property type="nucleotide sequence ID" value="NZ_JH413796.1"/>
</dbReference>
<name>G9EJG7_9GAMM</name>